<dbReference type="AlphaFoldDB" id="F2RJI6"/>
<accession>F2RJI6</accession>
<dbReference type="Pfam" id="PF13304">
    <property type="entry name" value="AAA_21"/>
    <property type="match status" value="1"/>
</dbReference>
<keyword evidence="3" id="KW-1185">Reference proteome</keyword>
<feature type="domain" description="ATPase AAA-type core" evidence="1">
    <location>
        <begin position="240"/>
        <end position="349"/>
    </location>
</feature>
<dbReference type="InterPro" id="IPR051396">
    <property type="entry name" value="Bact_Antivir_Def_Nuclease"/>
</dbReference>
<evidence type="ECO:0000313" key="2">
    <source>
        <dbReference type="EMBL" id="CCA55196.1"/>
    </source>
</evidence>
<dbReference type="PANTHER" id="PTHR43581">
    <property type="entry name" value="ATP/GTP PHOSPHATASE"/>
    <property type="match status" value="1"/>
</dbReference>
<dbReference type="STRING" id="953739.SVEN_1909"/>
<gene>
    <name evidence="2" type="ordered locus">SVEN_1909</name>
</gene>
<dbReference type="GO" id="GO:0005524">
    <property type="term" value="F:ATP binding"/>
    <property type="evidence" value="ECO:0007669"/>
    <property type="project" value="InterPro"/>
</dbReference>
<dbReference type="EMBL" id="FR845719">
    <property type="protein sequence ID" value="CCA55196.1"/>
    <property type="molecule type" value="Genomic_DNA"/>
</dbReference>
<dbReference type="eggNOG" id="COG4637">
    <property type="taxonomic scope" value="Bacteria"/>
</dbReference>
<dbReference type="GeneID" id="51862487"/>
<dbReference type="SUPFAM" id="SSF52540">
    <property type="entry name" value="P-loop containing nucleoside triphosphate hydrolases"/>
    <property type="match status" value="1"/>
</dbReference>
<dbReference type="HOGENOM" id="CLU_417913_0_0_11"/>
<proteinExistence type="predicted"/>
<dbReference type="OrthoDB" id="3237462at2"/>
<protein>
    <recommendedName>
        <fullName evidence="1">ATPase AAA-type core domain-containing protein</fullName>
    </recommendedName>
</protein>
<dbReference type="Proteomes" id="UP000006854">
    <property type="component" value="Chromosome"/>
</dbReference>
<dbReference type="KEGG" id="sve:SVEN_1909"/>
<dbReference type="InterPro" id="IPR027417">
    <property type="entry name" value="P-loop_NTPase"/>
</dbReference>
<name>F2RJI6_STRVP</name>
<dbReference type="RefSeq" id="WP_015033114.1">
    <property type="nucleotide sequence ID" value="NC_018750.1"/>
</dbReference>
<dbReference type="InterPro" id="IPR003959">
    <property type="entry name" value="ATPase_AAA_core"/>
</dbReference>
<dbReference type="GO" id="GO:0016887">
    <property type="term" value="F:ATP hydrolysis activity"/>
    <property type="evidence" value="ECO:0007669"/>
    <property type="project" value="InterPro"/>
</dbReference>
<evidence type="ECO:0000259" key="1">
    <source>
        <dbReference type="Pfam" id="PF13304"/>
    </source>
</evidence>
<sequence length="656" mass="72765">MELCRVTLEGYRAFQKAEWELPPTGLVFVAGTNNAGKSSLLSSLDIIAGIAEFGPGMGYQNAQCQAPARIIATFSLSKGTRKEILSRITGIKREEEAFRKVEFIFDLIPDKGFIISQITAEWPESGMVAVAYAESPNGHQYSYFAIGPDQSGTPLGSIGLSKRIEGAVDRALESLHVHSNELRPLWDAFNNWRSRFYHFKALRGGSPRSMELSSQSLLDPTGSNLPAVLLDLQTNRSLLMDKLRSIISQMVPDVGRLETPTQSNRLSVAFTDPFNGGFQHNLKELGTGVEQLLLTLVVGLTEKSPSTLVVEEPETNLHPAAQRALLSLLKEWASDRLIIAATHSPVMLDWAPGGNQLWQITRSNGISQLSMIDEPPLELLRSLGVRISDVLSADRILVVEGPSDIDVLNTWFPEIMRNPRVSVIPGGGGDNARFANLFVEWLTHSDRLGARHVLYLRDRDELTPEVVDKLTRAGNVYVLGCREIENYLLSPDAITSVLARESGLKCEATPEAVQELIHQSIEELKPFMVVNRVARRLPGVRLVDNQMRGTLAKSGASEEDFWEVIKGRLPDPNRMRSDLRDLWEVASREVSEMTEEQLIKWAPGEEILDGIYMHFLGRRFKKTKDGGELAAAIENPPVDLAAALERFMSDNDPEPS</sequence>
<organism evidence="2 3">
    <name type="scientific">Streptomyces venezuelae (strain ATCC 10712 / CBS 650.69 / DSM 40230 / JCM 4526 / NBRC 13096 / PD 04745)</name>
    <dbReference type="NCBI Taxonomy" id="953739"/>
    <lineage>
        <taxon>Bacteria</taxon>
        <taxon>Bacillati</taxon>
        <taxon>Actinomycetota</taxon>
        <taxon>Actinomycetes</taxon>
        <taxon>Kitasatosporales</taxon>
        <taxon>Streptomycetaceae</taxon>
        <taxon>Streptomyces</taxon>
    </lineage>
</organism>
<dbReference type="Gene3D" id="3.40.50.300">
    <property type="entry name" value="P-loop containing nucleotide triphosphate hydrolases"/>
    <property type="match status" value="2"/>
</dbReference>
<evidence type="ECO:0000313" key="3">
    <source>
        <dbReference type="Proteomes" id="UP000006854"/>
    </source>
</evidence>
<dbReference type="PANTHER" id="PTHR43581:SF4">
    <property type="entry name" value="ATP_GTP PHOSPHATASE"/>
    <property type="match status" value="1"/>
</dbReference>
<dbReference type="PATRIC" id="fig|953739.5.peg.4063"/>
<reference evidence="2 3" key="1">
    <citation type="journal article" date="2011" name="BMC Genomics">
        <title>Genome-wide analysis of the role of GlnR in Streptomyces venezuelae provides new insights into global nitrogen regulation in actinomycetes.</title>
        <authorList>
            <person name="Pullan S.T."/>
            <person name="Bibb M.J."/>
            <person name="Merrick M."/>
        </authorList>
    </citation>
    <scope>NUCLEOTIDE SEQUENCE [LARGE SCALE GENOMIC DNA]</scope>
    <source>
        <strain evidence="2">ATCC 10712</strain>
    </source>
</reference>